<evidence type="ECO:0000256" key="2">
    <source>
        <dbReference type="ARBA" id="ARBA00024195"/>
    </source>
</evidence>
<feature type="compositionally biased region" description="Low complexity" evidence="4">
    <location>
        <begin position="904"/>
        <end position="946"/>
    </location>
</feature>
<keyword evidence="1" id="KW-1015">Disulfide bond</keyword>
<feature type="chain" id="PRO_5035601494" description="Peptidase S1 domain-containing protein" evidence="5">
    <location>
        <begin position="21"/>
        <end position="1092"/>
    </location>
</feature>
<dbReference type="InterPro" id="IPR043504">
    <property type="entry name" value="Peptidase_S1_PA_chymotrypsin"/>
</dbReference>
<evidence type="ECO:0000313" key="8">
    <source>
        <dbReference type="EMBL" id="CAF1286899.1"/>
    </source>
</evidence>
<dbReference type="EMBL" id="CAJNOM010000114">
    <property type="protein sequence ID" value="CAF1075177.1"/>
    <property type="molecule type" value="Genomic_DNA"/>
</dbReference>
<dbReference type="InterPro" id="IPR001314">
    <property type="entry name" value="Peptidase_S1A"/>
</dbReference>
<dbReference type="InterPro" id="IPR009003">
    <property type="entry name" value="Peptidase_S1_PA"/>
</dbReference>
<feature type="region of interest" description="Disordered" evidence="4">
    <location>
        <begin position="904"/>
        <end position="1016"/>
    </location>
</feature>
<dbReference type="FunFam" id="2.40.10.10:FF:000002">
    <property type="entry name" value="Transmembrane protease serine"/>
    <property type="match status" value="1"/>
</dbReference>
<evidence type="ECO:0000256" key="3">
    <source>
        <dbReference type="RuleBase" id="RU363034"/>
    </source>
</evidence>
<dbReference type="InterPro" id="IPR018114">
    <property type="entry name" value="TRYPSIN_HIS"/>
</dbReference>
<keyword evidence="3" id="KW-0378">Hydrolase</keyword>
<dbReference type="Pfam" id="PF00089">
    <property type="entry name" value="Trypsin"/>
    <property type="match status" value="1"/>
</dbReference>
<dbReference type="Proteomes" id="UP000663877">
    <property type="component" value="Unassembled WGS sequence"/>
</dbReference>
<organism evidence="7 9">
    <name type="scientific">Adineta steineri</name>
    <dbReference type="NCBI Taxonomy" id="433720"/>
    <lineage>
        <taxon>Eukaryota</taxon>
        <taxon>Metazoa</taxon>
        <taxon>Spiralia</taxon>
        <taxon>Gnathifera</taxon>
        <taxon>Rotifera</taxon>
        <taxon>Eurotatoria</taxon>
        <taxon>Bdelloidea</taxon>
        <taxon>Adinetida</taxon>
        <taxon>Adinetidae</taxon>
        <taxon>Adineta</taxon>
    </lineage>
</organism>
<evidence type="ECO:0000256" key="1">
    <source>
        <dbReference type="ARBA" id="ARBA00023157"/>
    </source>
</evidence>
<dbReference type="PRINTS" id="PR00722">
    <property type="entry name" value="CHYMOTRYPSIN"/>
</dbReference>
<dbReference type="Proteomes" id="UP000663832">
    <property type="component" value="Unassembled WGS sequence"/>
</dbReference>
<dbReference type="GO" id="GO:0006508">
    <property type="term" value="P:proteolysis"/>
    <property type="evidence" value="ECO:0007669"/>
    <property type="project" value="UniProtKB-KW"/>
</dbReference>
<dbReference type="InterPro" id="IPR001254">
    <property type="entry name" value="Trypsin_dom"/>
</dbReference>
<feature type="compositionally biased region" description="Basic and acidic residues" evidence="4">
    <location>
        <begin position="659"/>
        <end position="669"/>
    </location>
</feature>
<keyword evidence="3" id="KW-0720">Serine protease</keyword>
<dbReference type="OrthoDB" id="10007483at2759"/>
<dbReference type="PANTHER" id="PTHR24252:SF7">
    <property type="entry name" value="HYALIN"/>
    <property type="match status" value="1"/>
</dbReference>
<feature type="region of interest" description="Disordered" evidence="4">
    <location>
        <begin position="593"/>
        <end position="712"/>
    </location>
</feature>
<dbReference type="PROSITE" id="PS00135">
    <property type="entry name" value="TRYPSIN_SER"/>
    <property type="match status" value="1"/>
</dbReference>
<feature type="domain" description="Peptidase S1" evidence="6">
    <location>
        <begin position="46"/>
        <end position="291"/>
    </location>
</feature>
<gene>
    <name evidence="8" type="ORF">BJG266_LOCUS31520</name>
    <name evidence="7" type="ORF">QVE165_LOCUS18911</name>
</gene>
<dbReference type="Gene3D" id="2.40.10.10">
    <property type="entry name" value="Trypsin-like serine proteases"/>
    <property type="match status" value="1"/>
</dbReference>
<comment type="similarity">
    <text evidence="2">Belongs to the peptidase S1 family. CLIP subfamily.</text>
</comment>
<dbReference type="FunFam" id="2.40.10.10:FF:000068">
    <property type="entry name" value="transmembrane protease serine 2"/>
    <property type="match status" value="1"/>
</dbReference>
<dbReference type="PROSITE" id="PS50240">
    <property type="entry name" value="TRYPSIN_DOM"/>
    <property type="match status" value="1"/>
</dbReference>
<reference evidence="7" key="1">
    <citation type="submission" date="2021-02" db="EMBL/GenBank/DDBJ databases">
        <authorList>
            <person name="Nowell W R."/>
        </authorList>
    </citation>
    <scope>NUCLEOTIDE SEQUENCE</scope>
</reference>
<accession>A0A814M9W1</accession>
<dbReference type="CDD" id="cd00190">
    <property type="entry name" value="Tryp_SPc"/>
    <property type="match status" value="1"/>
</dbReference>
<dbReference type="GO" id="GO:0004252">
    <property type="term" value="F:serine-type endopeptidase activity"/>
    <property type="evidence" value="ECO:0007669"/>
    <property type="project" value="InterPro"/>
</dbReference>
<dbReference type="EMBL" id="CAJNOI010000469">
    <property type="protein sequence ID" value="CAF1286899.1"/>
    <property type="molecule type" value="Genomic_DNA"/>
</dbReference>
<feature type="region of interest" description="Disordered" evidence="4">
    <location>
        <begin position="771"/>
        <end position="833"/>
    </location>
</feature>
<evidence type="ECO:0000256" key="5">
    <source>
        <dbReference type="SAM" id="SignalP"/>
    </source>
</evidence>
<comment type="caution">
    <text evidence="7">The sequence shown here is derived from an EMBL/GenBank/DDBJ whole genome shotgun (WGS) entry which is preliminary data.</text>
</comment>
<keyword evidence="9" id="KW-1185">Reference proteome</keyword>
<evidence type="ECO:0000259" key="6">
    <source>
        <dbReference type="PROSITE" id="PS50240"/>
    </source>
</evidence>
<feature type="signal peptide" evidence="5">
    <location>
        <begin position="1"/>
        <end position="20"/>
    </location>
</feature>
<dbReference type="SMART" id="SM00020">
    <property type="entry name" value="Tryp_SPc"/>
    <property type="match status" value="1"/>
</dbReference>
<proteinExistence type="inferred from homology"/>
<sequence length="1092" mass="121618">MHRCVVTCVLLLTFFNIIESNNETTYECNQQSPCGCSMNTAIQSRIIGGETAPSHTWGWTVGLYRSHHYYCAGSIIASDLVVTAAHCIYSEISTLSKLTLIAGSNLLSDTDKQGQIRSVHEVFIHPQYDNRLTLNDIAIIRVSKSFNMSDSRLAAICLPNAVTAEENAISEDPKPGTNLVVVGWGVTESGSGIKSKTLQQVTVQAVASNSTDCTTSTGDMVNSTLTFCAGVAGGGKDSCQGDSGGPLMAFVTDHWELVGITSNGYGCALPGHSGIYTRVPYFIPFINTIINQNQTLYSSIINLREKMGYGNENRNKQQMNKSKSIQSVYSNDTEPELSDIFLEKNRSISNQRLTTFKESKLLAKRIVLYLGAAIPSPDQRGLDAIQAPLSKRYPVNGEDTVCGLEAWLSVDENGLQIQFISDPSVTLYYPIRSLAYCASIRFAKRSQTGNKSSNDWRFVSLDAPEANHINNSQNPPLFAVTFRRTRHLPGDECHCFVTKTKHAALELVEACFRAYHRADPKQDCSKVPLYFKMNSNGTRVKEVNSGIYIASATGEEQKASYQISRQNSGFFYKTQKVPINCWLLSEHQKNVSHRITRDHSSNSRSNRSSHAPRRTTHTAPVGSSHKLMAPRPQSLSTTKLTKQSSQTATGPYTPVPGAKHVDRTKDNRSGRSTRTRVISKMSPVPEHVPLTHTHSYDSHMRSNPDNSTGNKLSKDMSRLISNNDHSKTPVKIHTRPKSVTVHNEQNNAKKKPIQNTHQDYEIMEEYYVIQPDNNYSNGPHKNHHHKHDEISKVASPQHALTQQHQHHQHHQHQHHQHQHQHHQHHHHQQQQFPASTFIQEEISKSAFQQQIPSPVFMQQQFPASVFQHQQVPTPAFPQQQFSAPAFTQIELPAPAYTQQQLPTPAYPQQQQAPTPAFPQQQVPTPAFPQQQVPTPAFPQQQQQVPTPAFPQQPQAPTPAYPQQPQPAPTPAYPQQPQPAPTPAFGQPQPAPTPAFGQPQPAPTPAFGQQQVPTQGFTQQQVAIPTYPQQEAPVRAFLSQNFPTSVFKPDEFSGLPFDTKLLPPGAFAFHTVQSFPQSNNNNNPSNTYWYYTM</sequence>
<evidence type="ECO:0000256" key="4">
    <source>
        <dbReference type="SAM" id="MobiDB-lite"/>
    </source>
</evidence>
<dbReference type="AlphaFoldDB" id="A0A814M9W1"/>
<evidence type="ECO:0000313" key="9">
    <source>
        <dbReference type="Proteomes" id="UP000663832"/>
    </source>
</evidence>
<dbReference type="SUPFAM" id="SSF50494">
    <property type="entry name" value="Trypsin-like serine proteases"/>
    <property type="match status" value="1"/>
</dbReference>
<feature type="compositionally biased region" description="Basic residues" evidence="4">
    <location>
        <begin position="804"/>
        <end position="828"/>
    </location>
</feature>
<dbReference type="PROSITE" id="PS00134">
    <property type="entry name" value="TRYPSIN_HIS"/>
    <property type="match status" value="1"/>
</dbReference>
<evidence type="ECO:0000313" key="7">
    <source>
        <dbReference type="EMBL" id="CAF1075177.1"/>
    </source>
</evidence>
<feature type="compositionally biased region" description="Low complexity" evidence="4">
    <location>
        <begin position="982"/>
        <end position="1016"/>
    </location>
</feature>
<keyword evidence="3" id="KW-0645">Protease</keyword>
<keyword evidence="5" id="KW-0732">Signal</keyword>
<name>A0A814M9W1_9BILA</name>
<dbReference type="InterPro" id="IPR033116">
    <property type="entry name" value="TRYPSIN_SER"/>
</dbReference>
<dbReference type="PANTHER" id="PTHR24252">
    <property type="entry name" value="ACROSIN-RELATED"/>
    <property type="match status" value="1"/>
</dbReference>
<feature type="compositionally biased region" description="Pro residues" evidence="4">
    <location>
        <begin position="947"/>
        <end position="981"/>
    </location>
</feature>
<feature type="compositionally biased region" description="Low complexity" evidence="4">
    <location>
        <begin position="633"/>
        <end position="647"/>
    </location>
</feature>
<protein>
    <recommendedName>
        <fullName evidence="6">Peptidase S1 domain-containing protein</fullName>
    </recommendedName>
</protein>